<proteinExistence type="inferred from homology"/>
<sequence>MSALILVTGGNGYLGRHVTAALLQEGYDVRVTVRSAARATGLDPRVEVVEADLTRDEGWTAAVAGCRFVQHVASPFPAVQPHDPDEVIGPARDGVLRVLRAARSAAVERVVLTSSFAAIGYPVRAGHRYSEADWTDPTPDLEPYVRSKAIAERAAWDLVDEGGPALVVLNPTGIFGPVLGADIGTSAGIVQAMLAGRLREAPRVGFGIVDVRDVAAAHVQALTAPDAVGQRFLLTAGPITMLGIAHVLRARLGDAASAVPTREAEGPDPVLPDMDTTRARAVLGFDPRPVADTIEDTARSLAL</sequence>
<dbReference type="PANTHER" id="PTHR10366:SF564">
    <property type="entry name" value="STEROL-4-ALPHA-CARBOXYLATE 3-DEHYDROGENASE, DECARBOXYLATING"/>
    <property type="match status" value="1"/>
</dbReference>
<keyword evidence="5" id="KW-1185">Reference proteome</keyword>
<dbReference type="PANTHER" id="PTHR10366">
    <property type="entry name" value="NAD DEPENDENT EPIMERASE/DEHYDRATASE"/>
    <property type="match status" value="1"/>
</dbReference>
<evidence type="ECO:0000256" key="2">
    <source>
        <dbReference type="ARBA" id="ARBA00023445"/>
    </source>
</evidence>
<dbReference type="InterPro" id="IPR001509">
    <property type="entry name" value="Epimerase_deHydtase"/>
</dbReference>
<dbReference type="Gene3D" id="3.40.50.720">
    <property type="entry name" value="NAD(P)-binding Rossmann-like Domain"/>
    <property type="match status" value="1"/>
</dbReference>
<organism evidence="4 5">
    <name type="scientific">Nocardioides lianchengensis</name>
    <dbReference type="NCBI Taxonomy" id="1045774"/>
    <lineage>
        <taxon>Bacteria</taxon>
        <taxon>Bacillati</taxon>
        <taxon>Actinomycetota</taxon>
        <taxon>Actinomycetes</taxon>
        <taxon>Propionibacteriales</taxon>
        <taxon>Nocardioidaceae</taxon>
        <taxon>Nocardioides</taxon>
    </lineage>
</organism>
<evidence type="ECO:0000313" key="4">
    <source>
        <dbReference type="EMBL" id="SDD20499.1"/>
    </source>
</evidence>
<evidence type="ECO:0000313" key="5">
    <source>
        <dbReference type="Proteomes" id="UP000199034"/>
    </source>
</evidence>
<dbReference type="Proteomes" id="UP000199034">
    <property type="component" value="Unassembled WGS sequence"/>
</dbReference>
<protein>
    <submittedName>
        <fullName evidence="4">Nucleoside-diphosphate-sugar epimerase</fullName>
    </submittedName>
</protein>
<evidence type="ECO:0000259" key="3">
    <source>
        <dbReference type="SMART" id="SM00822"/>
    </source>
</evidence>
<dbReference type="Pfam" id="PF01370">
    <property type="entry name" value="Epimerase"/>
    <property type="match status" value="1"/>
</dbReference>
<name>A0A1G6SUR7_9ACTN</name>
<keyword evidence="1" id="KW-0560">Oxidoreductase</keyword>
<dbReference type="InterPro" id="IPR057326">
    <property type="entry name" value="KR_dom"/>
</dbReference>
<dbReference type="SUPFAM" id="SSF51735">
    <property type="entry name" value="NAD(P)-binding Rossmann-fold domains"/>
    <property type="match status" value="1"/>
</dbReference>
<dbReference type="EMBL" id="FMZM01000006">
    <property type="protein sequence ID" value="SDD20499.1"/>
    <property type="molecule type" value="Genomic_DNA"/>
</dbReference>
<dbReference type="STRING" id="1045774.SAMN05421872_106287"/>
<feature type="domain" description="Ketoreductase" evidence="3">
    <location>
        <begin position="3"/>
        <end position="162"/>
    </location>
</feature>
<dbReference type="RefSeq" id="WP_211752918.1">
    <property type="nucleotide sequence ID" value="NZ_FMZM01000006.1"/>
</dbReference>
<evidence type="ECO:0000256" key="1">
    <source>
        <dbReference type="ARBA" id="ARBA00023002"/>
    </source>
</evidence>
<dbReference type="GO" id="GO:0016616">
    <property type="term" value="F:oxidoreductase activity, acting on the CH-OH group of donors, NAD or NADP as acceptor"/>
    <property type="evidence" value="ECO:0007669"/>
    <property type="project" value="TreeGrafter"/>
</dbReference>
<dbReference type="InterPro" id="IPR036291">
    <property type="entry name" value="NAD(P)-bd_dom_sf"/>
</dbReference>
<dbReference type="SMART" id="SM00822">
    <property type="entry name" value="PKS_KR"/>
    <property type="match status" value="1"/>
</dbReference>
<comment type="similarity">
    <text evidence="2">Belongs to the NAD(P)-dependent epimerase/dehydratase family. Dihydroflavonol-4-reductase subfamily.</text>
</comment>
<dbReference type="InterPro" id="IPR050425">
    <property type="entry name" value="NAD(P)_dehydrat-like"/>
</dbReference>
<reference evidence="4 5" key="1">
    <citation type="submission" date="2016-10" db="EMBL/GenBank/DDBJ databases">
        <authorList>
            <person name="de Groot N.N."/>
        </authorList>
    </citation>
    <scope>NUCLEOTIDE SEQUENCE [LARGE SCALE GENOMIC DNA]</scope>
    <source>
        <strain evidence="4 5">CGMCC 4.6858</strain>
    </source>
</reference>
<dbReference type="AlphaFoldDB" id="A0A1G6SUR7"/>
<gene>
    <name evidence="4" type="ORF">SAMN05421872_106287</name>
</gene>
<accession>A0A1G6SUR7</accession>